<dbReference type="Proteomes" id="UP001620397">
    <property type="component" value="Unassembled WGS sequence"/>
</dbReference>
<name>A0ABW8KHZ1_9GAMM</name>
<comment type="caution">
    <text evidence="1">The sequence shown here is derived from an EMBL/GenBank/DDBJ whole genome shotgun (WGS) entry which is preliminary data.</text>
</comment>
<keyword evidence="2" id="KW-1185">Reference proteome</keyword>
<proteinExistence type="predicted"/>
<accession>A0ABW8KHZ1</accession>
<evidence type="ECO:0000313" key="2">
    <source>
        <dbReference type="Proteomes" id="UP001620397"/>
    </source>
</evidence>
<evidence type="ECO:0000313" key="1">
    <source>
        <dbReference type="EMBL" id="MFK2931750.1"/>
    </source>
</evidence>
<gene>
    <name evidence="1" type="ORF">ISP14_13205</name>
</gene>
<reference evidence="1 2" key="1">
    <citation type="submission" date="2020-10" db="EMBL/GenBank/DDBJ databases">
        <title>Phylogeny of dyella-like bacteria.</title>
        <authorList>
            <person name="Fu J."/>
        </authorList>
    </citation>
    <scope>NUCLEOTIDE SEQUENCE [LARGE SCALE GENOMIC DNA]</scope>
    <source>
        <strain evidence="1 2">DKC-1</strain>
    </source>
</reference>
<organism evidence="1 2">
    <name type="scientific">Dyella agri</name>
    <dbReference type="NCBI Taxonomy" id="1926869"/>
    <lineage>
        <taxon>Bacteria</taxon>
        <taxon>Pseudomonadati</taxon>
        <taxon>Pseudomonadota</taxon>
        <taxon>Gammaproteobacteria</taxon>
        <taxon>Lysobacterales</taxon>
        <taxon>Rhodanobacteraceae</taxon>
        <taxon>Dyella</taxon>
    </lineage>
</organism>
<sequence length="87" mass="10119">MNVIEFTPTGRPAQRGIEVPRDLVVQFGKRKGLSVSWIAENDLSYALWLMSQGFMRRTQPQLWLCLRRHVVRVLSDQEADHDARRLA</sequence>
<dbReference type="EMBL" id="JADIKL010000007">
    <property type="protein sequence ID" value="MFK2931750.1"/>
    <property type="molecule type" value="Genomic_DNA"/>
</dbReference>
<protein>
    <submittedName>
        <fullName evidence="1">Uncharacterized protein</fullName>
    </submittedName>
</protein>
<dbReference type="RefSeq" id="WP_404540716.1">
    <property type="nucleotide sequence ID" value="NZ_JADIKL010000007.1"/>
</dbReference>